<keyword evidence="1" id="KW-1133">Transmembrane helix</keyword>
<evidence type="ECO:0000313" key="4">
    <source>
        <dbReference type="WBParaSite" id="Gr19_v10_g11792.t1"/>
    </source>
</evidence>
<dbReference type="WBParaSite" id="Gr19_v10_g11792.t1">
    <property type="protein sequence ID" value="Gr19_v10_g11792.t1"/>
    <property type="gene ID" value="Gr19_v10_g11792"/>
</dbReference>
<sequence length="244" mass="26936">MNRMFGFLLLSSTFFEQVYGFRVADTIENFSNCTSFYKKCASGLGRCISRKAGEKATECCNNGGVFQCYPFLKVAGGETCQKLVEKGCDCGWAVCVSRPGYGLTKCCPNNYDILCCATEIHARSEEEKCKETCKRYPPETGSMAFCVTDCNDCVGGCKTGKDDIEHCVNRCVRNMCIHHCFASAGKDSTSKSKSDCVFGRCADAFLFKMSLENVSVGATDLPTNVMIMTFLMMLAYFVFEAIFV</sequence>
<keyword evidence="2" id="KW-0732">Signal</keyword>
<evidence type="ECO:0000256" key="2">
    <source>
        <dbReference type="SAM" id="SignalP"/>
    </source>
</evidence>
<proteinExistence type="predicted"/>
<evidence type="ECO:0000256" key="1">
    <source>
        <dbReference type="SAM" id="Phobius"/>
    </source>
</evidence>
<feature type="chain" id="PRO_5037770825" evidence="2">
    <location>
        <begin position="21"/>
        <end position="244"/>
    </location>
</feature>
<keyword evidence="1" id="KW-0812">Transmembrane</keyword>
<name>A0A914GZC1_GLORO</name>
<accession>A0A914GZC1</accession>
<evidence type="ECO:0000313" key="3">
    <source>
        <dbReference type="Proteomes" id="UP000887572"/>
    </source>
</evidence>
<keyword evidence="3" id="KW-1185">Reference proteome</keyword>
<protein>
    <submittedName>
        <fullName evidence="4">Uncharacterized protein</fullName>
    </submittedName>
</protein>
<feature type="transmembrane region" description="Helical" evidence="1">
    <location>
        <begin position="225"/>
        <end position="243"/>
    </location>
</feature>
<dbReference type="Proteomes" id="UP000887572">
    <property type="component" value="Unplaced"/>
</dbReference>
<dbReference type="AlphaFoldDB" id="A0A914GZC1"/>
<reference evidence="4" key="1">
    <citation type="submission" date="2022-11" db="UniProtKB">
        <authorList>
            <consortium name="WormBaseParasite"/>
        </authorList>
    </citation>
    <scope>IDENTIFICATION</scope>
</reference>
<keyword evidence="1" id="KW-0472">Membrane</keyword>
<feature type="signal peptide" evidence="2">
    <location>
        <begin position="1"/>
        <end position="20"/>
    </location>
</feature>
<organism evidence="3 4">
    <name type="scientific">Globodera rostochiensis</name>
    <name type="common">Golden nematode worm</name>
    <name type="synonym">Heterodera rostochiensis</name>
    <dbReference type="NCBI Taxonomy" id="31243"/>
    <lineage>
        <taxon>Eukaryota</taxon>
        <taxon>Metazoa</taxon>
        <taxon>Ecdysozoa</taxon>
        <taxon>Nematoda</taxon>
        <taxon>Chromadorea</taxon>
        <taxon>Rhabditida</taxon>
        <taxon>Tylenchina</taxon>
        <taxon>Tylenchomorpha</taxon>
        <taxon>Tylenchoidea</taxon>
        <taxon>Heteroderidae</taxon>
        <taxon>Heteroderinae</taxon>
        <taxon>Globodera</taxon>
    </lineage>
</organism>